<protein>
    <submittedName>
        <fullName evidence="1">Uncharacterized protein</fullName>
    </submittedName>
</protein>
<dbReference type="EMBL" id="WNYA01000004">
    <property type="protein sequence ID" value="KAG8579150.1"/>
    <property type="molecule type" value="Genomic_DNA"/>
</dbReference>
<accession>A0AAV7C388</accession>
<dbReference type="EMBL" id="WNYA01000004">
    <property type="protein sequence ID" value="KAG8579148.1"/>
    <property type="molecule type" value="Genomic_DNA"/>
</dbReference>
<dbReference type="EMBL" id="WNYA01000004">
    <property type="protein sequence ID" value="KAG8579149.1"/>
    <property type="molecule type" value="Genomic_DNA"/>
</dbReference>
<dbReference type="AlphaFoldDB" id="A0AAV7C388"/>
<keyword evidence="2" id="KW-1185">Reference proteome</keyword>
<reference evidence="1" key="1">
    <citation type="thesis" date="2020" institute="ProQuest LLC" country="789 East Eisenhower Parkway, Ann Arbor, MI, USA">
        <title>Comparative Genomics and Chromosome Evolution.</title>
        <authorList>
            <person name="Mudd A.B."/>
        </authorList>
    </citation>
    <scope>NUCLEOTIDE SEQUENCE</scope>
    <source>
        <strain evidence="1">237g6f4</strain>
        <tissue evidence="1">Blood</tissue>
    </source>
</reference>
<dbReference type="Proteomes" id="UP000824782">
    <property type="component" value="Unassembled WGS sequence"/>
</dbReference>
<gene>
    <name evidence="1" type="ORF">GDO81_010731</name>
</gene>
<dbReference type="EMBL" id="WNYA01000004">
    <property type="protein sequence ID" value="KAG8579147.1"/>
    <property type="molecule type" value="Genomic_DNA"/>
</dbReference>
<evidence type="ECO:0000313" key="2">
    <source>
        <dbReference type="Proteomes" id="UP000824782"/>
    </source>
</evidence>
<evidence type="ECO:0000313" key="1">
    <source>
        <dbReference type="EMBL" id="KAG8579150.1"/>
    </source>
</evidence>
<name>A0AAV7C388_ENGPU</name>
<organism evidence="1 2">
    <name type="scientific">Engystomops pustulosus</name>
    <name type="common">Tungara frog</name>
    <name type="synonym">Physalaemus pustulosus</name>
    <dbReference type="NCBI Taxonomy" id="76066"/>
    <lineage>
        <taxon>Eukaryota</taxon>
        <taxon>Metazoa</taxon>
        <taxon>Chordata</taxon>
        <taxon>Craniata</taxon>
        <taxon>Vertebrata</taxon>
        <taxon>Euteleostomi</taxon>
        <taxon>Amphibia</taxon>
        <taxon>Batrachia</taxon>
        <taxon>Anura</taxon>
        <taxon>Neobatrachia</taxon>
        <taxon>Hyloidea</taxon>
        <taxon>Leptodactylidae</taxon>
        <taxon>Leiuperinae</taxon>
        <taxon>Engystomops</taxon>
    </lineage>
</organism>
<proteinExistence type="predicted"/>
<comment type="caution">
    <text evidence="1">The sequence shown here is derived from an EMBL/GenBank/DDBJ whole genome shotgun (WGS) entry which is preliminary data.</text>
</comment>
<sequence length="64" mass="7250">MQILLATGEIYIYFRHCGDTCSMTASQTTKLNKETSIRSPLLLIDAEFLRKTSELGSQSIHCQR</sequence>